<protein>
    <submittedName>
        <fullName evidence="1">Uncharacterized protein</fullName>
    </submittedName>
</protein>
<dbReference type="RefSeq" id="WP_084665243.1">
    <property type="nucleotide sequence ID" value="NZ_LT838272.1"/>
</dbReference>
<keyword evidence="2" id="KW-1185">Reference proteome</keyword>
<accession>A0A1W1VTS6</accession>
<dbReference type="STRING" id="698762.SAMN00808754_1632"/>
<reference evidence="1 2" key="1">
    <citation type="submission" date="2017-04" db="EMBL/GenBank/DDBJ databases">
        <authorList>
            <person name="Afonso C.L."/>
            <person name="Miller P.J."/>
            <person name="Scott M.A."/>
            <person name="Spackman E."/>
            <person name="Goraichik I."/>
            <person name="Dimitrov K.M."/>
            <person name="Suarez D.L."/>
            <person name="Swayne D.E."/>
        </authorList>
    </citation>
    <scope>NUCLEOTIDE SEQUENCE [LARGE SCALE GENOMIC DNA]</scope>
    <source>
        <strain evidence="1 2">ToBE</strain>
    </source>
</reference>
<proteinExistence type="predicted"/>
<name>A0A1W1VTS6_9FIRM</name>
<dbReference type="OrthoDB" id="9802433at2"/>
<evidence type="ECO:0000313" key="2">
    <source>
        <dbReference type="Proteomes" id="UP000192569"/>
    </source>
</evidence>
<gene>
    <name evidence="1" type="ORF">SAMN00808754_1632</name>
</gene>
<dbReference type="EMBL" id="LT838272">
    <property type="protein sequence ID" value="SMB96758.1"/>
    <property type="molecule type" value="Genomic_DNA"/>
</dbReference>
<dbReference type="AlphaFoldDB" id="A0A1W1VTS6"/>
<evidence type="ECO:0000313" key="1">
    <source>
        <dbReference type="EMBL" id="SMB96758.1"/>
    </source>
</evidence>
<sequence length="242" mass="27645">MRLAKVAVVFDRDVPAGLYIGSRAEQAVKEYTGHCRVALYEVDTGRIYGLEEMLPEGGRVRGPKLWPPSSESLSGLLPELDREIDWLGERLRKLREHKEEIQFLIGVFKLLERGVVVTPDGGYGRWPEWSPCFRPKDGTLHFLSAGVGDYTRDVPFLRGRSAYVVPREYFTGVDPRMEHALKVPVVSLEQVKHDTCRYCGEPRPVMEWYQEVYGSPDGDLCERIIFLACCGLQVLYRQEFSC</sequence>
<dbReference type="Proteomes" id="UP000192569">
    <property type="component" value="Chromosome I"/>
</dbReference>
<organism evidence="1 2">
    <name type="scientific">Thermanaeromonas toyohensis ToBE</name>
    <dbReference type="NCBI Taxonomy" id="698762"/>
    <lineage>
        <taxon>Bacteria</taxon>
        <taxon>Bacillati</taxon>
        <taxon>Bacillota</taxon>
        <taxon>Clostridia</taxon>
        <taxon>Neomoorellales</taxon>
        <taxon>Neomoorellaceae</taxon>
        <taxon>Thermanaeromonas</taxon>
    </lineage>
</organism>